<accession>I7I7N2</accession>
<organism evidence="2">
    <name type="scientific">Mammaliicoccus lentus</name>
    <name type="common">Staphylococcus lentus</name>
    <dbReference type="NCBI Taxonomy" id="42858"/>
    <lineage>
        <taxon>Bacteria</taxon>
        <taxon>Bacillati</taxon>
        <taxon>Bacillota</taxon>
        <taxon>Bacilli</taxon>
        <taxon>Bacillales</taxon>
        <taxon>Staphylococcaceae</taxon>
        <taxon>Mammaliicoccus</taxon>
    </lineage>
</organism>
<proteinExistence type="predicted"/>
<dbReference type="PANTHER" id="PTHR12110:SF21">
    <property type="entry name" value="XYLOSE ISOMERASE-LIKE TIM BARREL DOMAIN-CONTAINING PROTEIN"/>
    <property type="match status" value="1"/>
</dbReference>
<dbReference type="Gene3D" id="3.20.20.150">
    <property type="entry name" value="Divalent-metal-dependent TIM barrel enzymes"/>
    <property type="match status" value="1"/>
</dbReference>
<evidence type="ECO:0000313" key="2">
    <source>
        <dbReference type="EMBL" id="CCF55079.1"/>
    </source>
</evidence>
<dbReference type="AlphaFoldDB" id="I7I7N2"/>
<dbReference type="Pfam" id="PF01261">
    <property type="entry name" value="AP_endonuc_2"/>
    <property type="match status" value="1"/>
</dbReference>
<dbReference type="InterPro" id="IPR050312">
    <property type="entry name" value="IolE/XylAMocC-like"/>
</dbReference>
<evidence type="ECO:0000259" key="1">
    <source>
        <dbReference type="Pfam" id="PF01261"/>
    </source>
</evidence>
<keyword evidence="2" id="KW-0413">Isomerase</keyword>
<dbReference type="InterPro" id="IPR036237">
    <property type="entry name" value="Xyl_isomerase-like_sf"/>
</dbReference>
<dbReference type="SUPFAM" id="SSF51658">
    <property type="entry name" value="Xylose isomerase-like"/>
    <property type="match status" value="1"/>
</dbReference>
<dbReference type="GO" id="GO:0016853">
    <property type="term" value="F:isomerase activity"/>
    <property type="evidence" value="ECO:0007669"/>
    <property type="project" value="UniProtKB-KW"/>
</dbReference>
<dbReference type="EMBL" id="HE650138">
    <property type="protein sequence ID" value="CCF55079.1"/>
    <property type="molecule type" value="Genomic_DNA"/>
</dbReference>
<reference evidence="2" key="1">
    <citation type="journal article" date="2012" name="Antimicrob. Agents Chemother.">
        <title>New MLSB Resistance Gene erm(43) in Staphylococcus lentus.</title>
        <authorList>
            <person name="Schwendener S."/>
            <person name="Perreten V."/>
        </authorList>
    </citation>
    <scope>NUCLEOTIDE SEQUENCE</scope>
    <source>
        <strain evidence="2">SD952</strain>
    </source>
</reference>
<dbReference type="PANTHER" id="PTHR12110">
    <property type="entry name" value="HYDROXYPYRUVATE ISOMERASE"/>
    <property type="match status" value="1"/>
</dbReference>
<dbReference type="RefSeq" id="WP_214295872.1">
    <property type="nucleotide sequence ID" value="NZ_CP075504.1"/>
</dbReference>
<dbReference type="InterPro" id="IPR013022">
    <property type="entry name" value="Xyl_isomerase-like_TIM-brl"/>
</dbReference>
<feature type="domain" description="Xylose isomerase-like TIM barrel" evidence="1">
    <location>
        <begin position="36"/>
        <end position="254"/>
    </location>
</feature>
<protein>
    <submittedName>
        <fullName evidence="2">Putative xylose isomerase domain-containing protein</fullName>
    </submittedName>
</protein>
<name>I7I7N2_MAMLE</name>
<sequence length="273" mass="31346">MMKINRKMSRTKEIIQVEKWISLWSIGQEYSLEDIKQIKEHDFNGVEIWAEHHLAEQAFKYANECDLQIGLHLPFHDLNLATQYDEIAAYTLALTKKWIKKLAYYNGSHAVIHGGQAMASEDLDKVYPKMIERLKELSDFSLANNVELLFENQIPDGLNYMHILPSNIEEWLDVLNKTNTKACLDVGHLAIQGDEFKDTVNRLGGLLKSIHLSDNDGKSDLHLLPNDGTVIQNNIINVLSKQNYQGPVVFEINPYKYSLKDILEHPSVKEFNI</sequence>